<dbReference type="Proteomes" id="UP001303046">
    <property type="component" value="Unassembled WGS sequence"/>
</dbReference>
<evidence type="ECO:0000313" key="3">
    <source>
        <dbReference type="Proteomes" id="UP001303046"/>
    </source>
</evidence>
<feature type="signal peptide" evidence="1">
    <location>
        <begin position="1"/>
        <end position="18"/>
    </location>
</feature>
<reference evidence="2 3" key="1">
    <citation type="submission" date="2023-08" db="EMBL/GenBank/DDBJ databases">
        <title>A Necator americanus chromosomal reference genome.</title>
        <authorList>
            <person name="Ilik V."/>
            <person name="Petrzelkova K.J."/>
            <person name="Pardy F."/>
            <person name="Fuh T."/>
            <person name="Niatou-Singa F.S."/>
            <person name="Gouil Q."/>
            <person name="Baker L."/>
            <person name="Ritchie M.E."/>
            <person name="Jex A.R."/>
            <person name="Gazzola D."/>
            <person name="Li H."/>
            <person name="Toshio Fujiwara R."/>
            <person name="Zhan B."/>
            <person name="Aroian R.V."/>
            <person name="Pafco B."/>
            <person name="Schwarz E.M."/>
        </authorList>
    </citation>
    <scope>NUCLEOTIDE SEQUENCE [LARGE SCALE GENOMIC DNA]</scope>
    <source>
        <strain evidence="2 3">Aroian</strain>
        <tissue evidence="2">Whole animal</tissue>
    </source>
</reference>
<protein>
    <recommendedName>
        <fullName evidence="4">Secreted protein</fullName>
    </recommendedName>
</protein>
<feature type="chain" id="PRO_5046698316" description="Secreted protein" evidence="1">
    <location>
        <begin position="19"/>
        <end position="78"/>
    </location>
</feature>
<keyword evidence="1" id="KW-0732">Signal</keyword>
<comment type="caution">
    <text evidence="2">The sequence shown here is derived from an EMBL/GenBank/DDBJ whole genome shotgun (WGS) entry which is preliminary data.</text>
</comment>
<organism evidence="2 3">
    <name type="scientific">Necator americanus</name>
    <name type="common">Human hookworm</name>
    <dbReference type="NCBI Taxonomy" id="51031"/>
    <lineage>
        <taxon>Eukaryota</taxon>
        <taxon>Metazoa</taxon>
        <taxon>Ecdysozoa</taxon>
        <taxon>Nematoda</taxon>
        <taxon>Chromadorea</taxon>
        <taxon>Rhabditida</taxon>
        <taxon>Rhabditina</taxon>
        <taxon>Rhabditomorpha</taxon>
        <taxon>Strongyloidea</taxon>
        <taxon>Ancylostomatidae</taxon>
        <taxon>Bunostominae</taxon>
        <taxon>Necator</taxon>
    </lineage>
</organism>
<proteinExistence type="predicted"/>
<dbReference type="EMBL" id="JAVFWL010000002">
    <property type="protein sequence ID" value="KAK6739323.1"/>
    <property type="molecule type" value="Genomic_DNA"/>
</dbReference>
<evidence type="ECO:0000256" key="1">
    <source>
        <dbReference type="SAM" id="SignalP"/>
    </source>
</evidence>
<name>A0ABR1CNT5_NECAM</name>
<keyword evidence="3" id="KW-1185">Reference proteome</keyword>
<evidence type="ECO:0008006" key="4">
    <source>
        <dbReference type="Google" id="ProtNLM"/>
    </source>
</evidence>
<evidence type="ECO:0000313" key="2">
    <source>
        <dbReference type="EMBL" id="KAK6739323.1"/>
    </source>
</evidence>
<accession>A0ABR1CNT5</accession>
<gene>
    <name evidence="2" type="primary">Necator_chrII.g8811</name>
    <name evidence="2" type="ORF">RB195_021016</name>
</gene>
<sequence length="78" mass="8920">MHCLVAIFFLLCCINVSPLLCNSERSANITFLSLQEIFAEVESLTCFMKVHYDLGSRQVFLVELYGLEEEDDQKELLG</sequence>